<accession>D4TWV0</accession>
<dbReference type="HOGENOM" id="CLU_3228486_0_0_11"/>
<dbReference type="Proteomes" id="UP000003150">
    <property type="component" value="Unassembled WGS sequence"/>
</dbReference>
<protein>
    <submittedName>
        <fullName evidence="1">Uncharacterized protein</fullName>
    </submittedName>
</protein>
<dbReference type="AlphaFoldDB" id="D4TWV0"/>
<gene>
    <name evidence="1" type="ORF">HMPREF0970_00411</name>
</gene>
<evidence type="ECO:0000313" key="1">
    <source>
        <dbReference type="EMBL" id="EFF80774.1"/>
    </source>
</evidence>
<organism evidence="1 2">
    <name type="scientific">Schaalia odontolytica F0309</name>
    <dbReference type="NCBI Taxonomy" id="649742"/>
    <lineage>
        <taxon>Bacteria</taxon>
        <taxon>Bacillati</taxon>
        <taxon>Actinomycetota</taxon>
        <taxon>Actinomycetes</taxon>
        <taxon>Actinomycetales</taxon>
        <taxon>Actinomycetaceae</taxon>
        <taxon>Schaalia</taxon>
    </lineage>
</organism>
<comment type="caution">
    <text evidence="1">The sequence shown here is derived from an EMBL/GenBank/DDBJ whole genome shotgun (WGS) entry which is preliminary data.</text>
</comment>
<name>D4TWV0_9ACTO</name>
<reference evidence="1 2" key="1">
    <citation type="submission" date="2009-10" db="EMBL/GenBank/DDBJ databases">
        <authorList>
            <person name="Weinstock G."/>
            <person name="Sodergren E."/>
            <person name="Clifton S."/>
            <person name="Fulton L."/>
            <person name="Fulton B."/>
            <person name="Courtney L."/>
            <person name="Fronick C."/>
            <person name="Harrison M."/>
            <person name="Strong C."/>
            <person name="Farmer C."/>
            <person name="Delahaunty K."/>
            <person name="Markovic C."/>
            <person name="Hall O."/>
            <person name="Minx P."/>
            <person name="Tomlinson C."/>
            <person name="Mitreva M."/>
            <person name="Nelson J."/>
            <person name="Hou S."/>
            <person name="Wollam A."/>
            <person name="Pepin K.H."/>
            <person name="Johnson M."/>
            <person name="Bhonagiri V."/>
            <person name="Nash W.E."/>
            <person name="Warren W."/>
            <person name="Chinwalla A."/>
            <person name="Mardis E.R."/>
            <person name="Wilson R.K."/>
        </authorList>
    </citation>
    <scope>NUCLEOTIDE SEQUENCE [LARGE SCALE GENOMIC DNA]</scope>
    <source>
        <strain evidence="1 2">F0309</strain>
    </source>
</reference>
<sequence>MTCRFTAAGSQTSSWLGSTTAASRFPFNFVTEGKSEHQEILTC</sequence>
<evidence type="ECO:0000313" key="2">
    <source>
        <dbReference type="Proteomes" id="UP000003150"/>
    </source>
</evidence>
<proteinExistence type="predicted"/>
<dbReference type="EMBL" id="ACYT02000012">
    <property type="protein sequence ID" value="EFF80774.1"/>
    <property type="molecule type" value="Genomic_DNA"/>
</dbReference>